<dbReference type="InterPro" id="IPR036910">
    <property type="entry name" value="HMG_box_dom_sf"/>
</dbReference>
<evidence type="ECO:0000313" key="1">
    <source>
        <dbReference type="EMBL" id="CAG8460802.1"/>
    </source>
</evidence>
<accession>A0A9N8VTV1</accession>
<keyword evidence="2" id="KW-1185">Reference proteome</keyword>
<dbReference type="Gene3D" id="1.10.30.10">
    <property type="entry name" value="High mobility group box domain"/>
    <property type="match status" value="1"/>
</dbReference>
<sequence>MSAQQNTVNKRTSRACVFIDSSNPSMPSQVINHAQPFIKPPFPPTIEPRDLLKKGISCKAPNAFIIYRKVFITTARSDGYNLPMTVISSMASQSWEQEPDDVKAEYKRIAKETFNLRNDMLPKSVRRRKREKWNIVSFEDNGDKFGLRTESIKIKSTAAKHKKSACKDKLKVPRNNQLLLSPVSSPEPIPSVPSPIITSAVSPLILPKVSTKPPHSLFVNYHSEELAQCMIPSPKKTKFDESFETNKITECKNWLQSPESSIGSPETDEQYLIDFESSIPLFVEPSIFSQFDEQIDLMLEQPSPQFNLGINTDNLFNELYSDVTFDVSTESRQSSNLFSSQNFLTTEFSYYM</sequence>
<proteinExistence type="predicted"/>
<protein>
    <submittedName>
        <fullName evidence="1">3838_t:CDS:1</fullName>
    </submittedName>
</protein>
<dbReference type="EMBL" id="CAJVPQ010000234">
    <property type="protein sequence ID" value="CAG8460802.1"/>
    <property type="molecule type" value="Genomic_DNA"/>
</dbReference>
<reference evidence="1" key="1">
    <citation type="submission" date="2021-06" db="EMBL/GenBank/DDBJ databases">
        <authorList>
            <person name="Kallberg Y."/>
            <person name="Tangrot J."/>
            <person name="Rosling A."/>
        </authorList>
    </citation>
    <scope>NUCLEOTIDE SEQUENCE</scope>
    <source>
        <strain evidence="1">UK204</strain>
    </source>
</reference>
<dbReference type="OrthoDB" id="10335972at2759"/>
<dbReference type="Proteomes" id="UP000789570">
    <property type="component" value="Unassembled WGS sequence"/>
</dbReference>
<comment type="caution">
    <text evidence="1">The sequence shown here is derived from an EMBL/GenBank/DDBJ whole genome shotgun (WGS) entry which is preliminary data.</text>
</comment>
<evidence type="ECO:0000313" key="2">
    <source>
        <dbReference type="Proteomes" id="UP000789570"/>
    </source>
</evidence>
<name>A0A9N8VTV1_9GLOM</name>
<dbReference type="AlphaFoldDB" id="A0A9N8VTV1"/>
<dbReference type="SUPFAM" id="SSF47095">
    <property type="entry name" value="HMG-box"/>
    <property type="match status" value="1"/>
</dbReference>
<organism evidence="1 2">
    <name type="scientific">Funneliformis caledonium</name>
    <dbReference type="NCBI Taxonomy" id="1117310"/>
    <lineage>
        <taxon>Eukaryota</taxon>
        <taxon>Fungi</taxon>
        <taxon>Fungi incertae sedis</taxon>
        <taxon>Mucoromycota</taxon>
        <taxon>Glomeromycotina</taxon>
        <taxon>Glomeromycetes</taxon>
        <taxon>Glomerales</taxon>
        <taxon>Glomeraceae</taxon>
        <taxon>Funneliformis</taxon>
    </lineage>
</organism>
<gene>
    <name evidence="1" type="ORF">FCALED_LOCUS1733</name>
</gene>